<accession>A0A9P7Q885</accession>
<protein>
    <recommendedName>
        <fullName evidence="4">Secreted protein</fullName>
    </recommendedName>
</protein>
<dbReference type="EMBL" id="SRQM01000014">
    <property type="protein sequence ID" value="KAG6122835.1"/>
    <property type="molecule type" value="Genomic_DNA"/>
</dbReference>
<keyword evidence="3" id="KW-1185">Reference proteome</keyword>
<dbReference type="Proteomes" id="UP000732380">
    <property type="component" value="Unassembled WGS sequence"/>
</dbReference>
<sequence length="106" mass="11455">MVPITPLMGAIIMAITPVAQAGRCTPGLIYCGNTLSRLGYDDAKITEAAQAAYLPEKYKHNAVYTCNADGNISFKEACLFFCVDQGGGNNDRCQNYFDSNNFELSG</sequence>
<evidence type="ECO:0000313" key="3">
    <source>
        <dbReference type="Proteomes" id="UP000732380"/>
    </source>
</evidence>
<organism evidence="2 3">
    <name type="scientific">Claviceps humidiphila</name>
    <dbReference type="NCBI Taxonomy" id="1294629"/>
    <lineage>
        <taxon>Eukaryota</taxon>
        <taxon>Fungi</taxon>
        <taxon>Dikarya</taxon>
        <taxon>Ascomycota</taxon>
        <taxon>Pezizomycotina</taxon>
        <taxon>Sordariomycetes</taxon>
        <taxon>Hypocreomycetidae</taxon>
        <taxon>Hypocreales</taxon>
        <taxon>Clavicipitaceae</taxon>
        <taxon>Claviceps</taxon>
    </lineage>
</organism>
<reference evidence="2 3" key="1">
    <citation type="journal article" date="2020" name="bioRxiv">
        <title>Whole genome comparisons of ergot fungi reveals the divergence and evolution of species within the genus Claviceps are the result of varying mechanisms driving genome evolution and host range expansion.</title>
        <authorList>
            <person name="Wyka S.A."/>
            <person name="Mondo S.J."/>
            <person name="Liu M."/>
            <person name="Dettman J."/>
            <person name="Nalam V."/>
            <person name="Broders K.D."/>
        </authorList>
    </citation>
    <scope>NUCLEOTIDE SEQUENCE [LARGE SCALE GENOMIC DNA]</scope>
    <source>
        <strain evidence="2 3">LM576</strain>
    </source>
</reference>
<evidence type="ECO:0000313" key="2">
    <source>
        <dbReference type="EMBL" id="KAG6122835.1"/>
    </source>
</evidence>
<evidence type="ECO:0008006" key="4">
    <source>
        <dbReference type="Google" id="ProtNLM"/>
    </source>
</evidence>
<dbReference type="AlphaFoldDB" id="A0A9P7Q885"/>
<evidence type="ECO:0000256" key="1">
    <source>
        <dbReference type="SAM" id="SignalP"/>
    </source>
</evidence>
<feature type="chain" id="PRO_5040140943" description="Secreted protein" evidence="1">
    <location>
        <begin position="22"/>
        <end position="106"/>
    </location>
</feature>
<proteinExistence type="predicted"/>
<keyword evidence="1" id="KW-0732">Signal</keyword>
<feature type="signal peptide" evidence="1">
    <location>
        <begin position="1"/>
        <end position="21"/>
    </location>
</feature>
<comment type="caution">
    <text evidence="2">The sequence shown here is derived from an EMBL/GenBank/DDBJ whole genome shotgun (WGS) entry which is preliminary data.</text>
</comment>
<gene>
    <name evidence="2" type="ORF">E4U13_001106</name>
</gene>
<name>A0A9P7Q885_9HYPO</name>